<dbReference type="Pfam" id="PF07191">
    <property type="entry name" value="Zn_ribbon_6"/>
    <property type="match status" value="1"/>
</dbReference>
<evidence type="ECO:0000313" key="1">
    <source>
        <dbReference type="EMBL" id="ACQ93945.1"/>
    </source>
</evidence>
<dbReference type="InterPro" id="IPR010807">
    <property type="entry name" value="YfgJ-like"/>
</dbReference>
<dbReference type="KEGG" id="tau:Tola_2348"/>
<accession>C4L9J2</accession>
<dbReference type="Proteomes" id="UP000009073">
    <property type="component" value="Chromosome"/>
</dbReference>
<protein>
    <submittedName>
        <fullName evidence="1">Uncharacterized protein</fullName>
    </submittedName>
</protein>
<proteinExistence type="predicted"/>
<dbReference type="STRING" id="595494.Tola_2348"/>
<dbReference type="SUPFAM" id="SSF161187">
    <property type="entry name" value="YfgJ-like"/>
    <property type="match status" value="1"/>
</dbReference>
<dbReference type="RefSeq" id="WP_015879413.1">
    <property type="nucleotide sequence ID" value="NC_012691.1"/>
</dbReference>
<reference evidence="1 2" key="2">
    <citation type="journal article" date="2011" name="Stand. Genomic Sci.">
        <title>Complete genome sequence of Tolumonas auensis type strain (TA 4).</title>
        <authorList>
            <person name="Chertkov O."/>
            <person name="Copeland A."/>
            <person name="Lucas S."/>
            <person name="Lapidus A."/>
            <person name="Berry K.W."/>
            <person name="Detter J.C."/>
            <person name="Del Rio T.G."/>
            <person name="Hammon N."/>
            <person name="Dalin E."/>
            <person name="Tice H."/>
            <person name="Pitluck S."/>
            <person name="Richardson P."/>
            <person name="Bruce D."/>
            <person name="Goodwin L."/>
            <person name="Han C."/>
            <person name="Tapia R."/>
            <person name="Saunders E."/>
            <person name="Schmutz J."/>
            <person name="Brettin T."/>
            <person name="Larimer F."/>
            <person name="Land M."/>
            <person name="Hauser L."/>
            <person name="Spring S."/>
            <person name="Rohde M."/>
            <person name="Kyrpides N.C."/>
            <person name="Ivanova N."/>
            <person name="Goker M."/>
            <person name="Beller H.R."/>
            <person name="Klenk H.P."/>
            <person name="Woyke T."/>
        </authorList>
    </citation>
    <scope>NUCLEOTIDE SEQUENCE [LARGE SCALE GENOMIC DNA]</scope>
    <source>
        <strain evidence="2">DSM 9187 / TA4</strain>
    </source>
</reference>
<dbReference type="InterPro" id="IPR029037">
    <property type="entry name" value="DUF1407/YfgJ-like_sf"/>
</dbReference>
<dbReference type="eggNOG" id="COG1198">
    <property type="taxonomic scope" value="Bacteria"/>
</dbReference>
<name>C4L9J2_TOLAT</name>
<dbReference type="AlphaFoldDB" id="C4L9J2"/>
<sequence>MTYLIKCPACQQEGLDPRYSPIACIHCKKEFNIVGFCPTCHSELQKFKCCSVDFFCNTCNELISKKKVDFHVSPASPAG</sequence>
<dbReference type="OrthoDB" id="5405751at2"/>
<keyword evidence="2" id="KW-1185">Reference proteome</keyword>
<dbReference type="HOGENOM" id="CLU_184340_1_0_6"/>
<evidence type="ECO:0000313" key="2">
    <source>
        <dbReference type="Proteomes" id="UP000009073"/>
    </source>
</evidence>
<reference evidence="2" key="1">
    <citation type="submission" date="2009-05" db="EMBL/GenBank/DDBJ databases">
        <title>Complete sequence of Tolumonas auensis DSM 9187.</title>
        <authorList>
            <consortium name="US DOE Joint Genome Institute"/>
            <person name="Lucas S."/>
            <person name="Copeland A."/>
            <person name="Lapidus A."/>
            <person name="Glavina del Rio T."/>
            <person name="Tice H."/>
            <person name="Bruce D."/>
            <person name="Goodwin L."/>
            <person name="Pitluck S."/>
            <person name="Chertkov O."/>
            <person name="Brettin T."/>
            <person name="Detter J.C."/>
            <person name="Han C."/>
            <person name="Larimer F."/>
            <person name="Land M."/>
            <person name="Hauser L."/>
            <person name="Kyrpides N."/>
            <person name="Mikhailova N."/>
            <person name="Spring S."/>
            <person name="Beller H."/>
        </authorList>
    </citation>
    <scope>NUCLEOTIDE SEQUENCE [LARGE SCALE GENOMIC DNA]</scope>
    <source>
        <strain evidence="2">DSM 9187 / TA4</strain>
    </source>
</reference>
<dbReference type="Gene3D" id="2.10.290.10">
    <property type="entry name" value="YfgJ-like"/>
    <property type="match status" value="1"/>
</dbReference>
<dbReference type="EMBL" id="CP001616">
    <property type="protein sequence ID" value="ACQ93945.1"/>
    <property type="molecule type" value="Genomic_DNA"/>
</dbReference>
<organism evidence="1 2">
    <name type="scientific">Tolumonas auensis (strain DSM 9187 / NBRC 110442 / TA 4)</name>
    <dbReference type="NCBI Taxonomy" id="595494"/>
    <lineage>
        <taxon>Bacteria</taxon>
        <taxon>Pseudomonadati</taxon>
        <taxon>Pseudomonadota</taxon>
        <taxon>Gammaproteobacteria</taxon>
        <taxon>Aeromonadales</taxon>
        <taxon>Aeromonadaceae</taxon>
        <taxon>Tolumonas</taxon>
    </lineage>
</organism>
<gene>
    <name evidence="1" type="ordered locus">Tola_2348</name>
</gene>